<evidence type="ECO:0000256" key="4">
    <source>
        <dbReference type="ARBA" id="ARBA00022989"/>
    </source>
</evidence>
<dbReference type="VEuPathDB" id="FungiDB:ASPNIDRAFT2_1166284"/>
<feature type="compositionally biased region" description="Polar residues" evidence="6">
    <location>
        <begin position="50"/>
        <end position="66"/>
    </location>
</feature>
<evidence type="ECO:0000256" key="2">
    <source>
        <dbReference type="ARBA" id="ARBA00022692"/>
    </source>
</evidence>
<dbReference type="SUPFAM" id="SSF50182">
    <property type="entry name" value="Sm-like ribonucleoproteins"/>
    <property type="match status" value="1"/>
</dbReference>
<evidence type="ECO:0000256" key="1">
    <source>
        <dbReference type="ARBA" id="ARBA00004370"/>
    </source>
</evidence>
<dbReference type="InterPro" id="IPR058650">
    <property type="entry name" value="Msy1/2-like"/>
</dbReference>
<evidence type="ECO:0000256" key="7">
    <source>
        <dbReference type="SAM" id="Phobius"/>
    </source>
</evidence>
<keyword evidence="2 7" id="KW-0812">Transmembrane</keyword>
<dbReference type="PROSITE" id="PS00018">
    <property type="entry name" value="EF_HAND_1"/>
    <property type="match status" value="1"/>
</dbReference>
<comment type="caution">
    <text evidence="9">The sequence shown here is derived from an EMBL/GenBank/DDBJ whole genome shotgun (WGS) entry which is preliminary data.</text>
</comment>
<organism evidence="9 10">
    <name type="scientific">Aspergillus niger</name>
    <dbReference type="NCBI Taxonomy" id="5061"/>
    <lineage>
        <taxon>Eukaryota</taxon>
        <taxon>Fungi</taxon>
        <taxon>Dikarya</taxon>
        <taxon>Ascomycota</taxon>
        <taxon>Pezizomycotina</taxon>
        <taxon>Eurotiomycetes</taxon>
        <taxon>Eurotiomycetidae</taxon>
        <taxon>Eurotiales</taxon>
        <taxon>Aspergillaceae</taxon>
        <taxon>Aspergillus</taxon>
        <taxon>Aspergillus subgen. Circumdati</taxon>
    </lineage>
</organism>
<feature type="compositionally biased region" description="Basic and acidic residues" evidence="6">
    <location>
        <begin position="96"/>
        <end position="107"/>
    </location>
</feature>
<feature type="region of interest" description="Disordered" evidence="6">
    <location>
        <begin position="696"/>
        <end position="958"/>
    </location>
</feature>
<evidence type="ECO:0000259" key="8">
    <source>
        <dbReference type="PROSITE" id="PS50222"/>
    </source>
</evidence>
<dbReference type="PANTHER" id="PTHR31323:SF14">
    <property type="entry name" value="MECHANOSENSITIVE ION CHANNEL PROTEIN MSY2"/>
    <property type="match status" value="1"/>
</dbReference>
<dbReference type="InterPro" id="IPR018247">
    <property type="entry name" value="EF_Hand_1_Ca_BS"/>
</dbReference>
<dbReference type="SMART" id="SM00054">
    <property type="entry name" value="EFh"/>
    <property type="match status" value="1"/>
</dbReference>
<feature type="region of interest" description="Disordered" evidence="6">
    <location>
        <begin position="28"/>
        <end position="110"/>
    </location>
</feature>
<keyword evidence="5 7" id="KW-0472">Membrane</keyword>
<feature type="compositionally biased region" description="Polar residues" evidence="6">
    <location>
        <begin position="739"/>
        <end position="777"/>
    </location>
</feature>
<proteinExistence type="predicted"/>
<keyword evidence="3" id="KW-0106">Calcium</keyword>
<dbReference type="PANTHER" id="PTHR31323">
    <property type="entry name" value="MECHANOSENSITIVE ION CHANNEL PROTEIN MSY2"/>
    <property type="match status" value="1"/>
</dbReference>
<dbReference type="VEuPathDB" id="FungiDB:M747DRAFT_278004"/>
<dbReference type="GO" id="GO:0006874">
    <property type="term" value="P:intracellular calcium ion homeostasis"/>
    <property type="evidence" value="ECO:0007669"/>
    <property type="project" value="TreeGrafter"/>
</dbReference>
<evidence type="ECO:0000256" key="3">
    <source>
        <dbReference type="ARBA" id="ARBA00022837"/>
    </source>
</evidence>
<dbReference type="InterPro" id="IPR010920">
    <property type="entry name" value="LSM_dom_sf"/>
</dbReference>
<feature type="compositionally biased region" description="Basic and acidic residues" evidence="6">
    <location>
        <begin position="929"/>
        <end position="943"/>
    </location>
</feature>
<dbReference type="SUPFAM" id="SSF47473">
    <property type="entry name" value="EF-hand"/>
    <property type="match status" value="1"/>
</dbReference>
<feature type="transmembrane region" description="Helical" evidence="7">
    <location>
        <begin position="133"/>
        <end position="155"/>
    </location>
</feature>
<feature type="compositionally biased region" description="Low complexity" evidence="6">
    <location>
        <begin position="894"/>
        <end position="905"/>
    </location>
</feature>
<dbReference type="Gene3D" id="1.10.238.10">
    <property type="entry name" value="EF-hand"/>
    <property type="match status" value="1"/>
</dbReference>
<dbReference type="InterPro" id="IPR011992">
    <property type="entry name" value="EF-hand-dom_pair"/>
</dbReference>
<dbReference type="Pfam" id="PF25886">
    <property type="entry name" value="Msy1"/>
    <property type="match status" value="1"/>
</dbReference>
<feature type="compositionally biased region" description="Basic and acidic residues" evidence="6">
    <location>
        <begin position="75"/>
        <end position="86"/>
    </location>
</feature>
<feature type="transmembrane region" description="Helical" evidence="7">
    <location>
        <begin position="214"/>
        <end position="235"/>
    </location>
</feature>
<dbReference type="VEuPathDB" id="FungiDB:ATCC64974_68260"/>
<keyword evidence="4 7" id="KW-1133">Transmembrane helix</keyword>
<evidence type="ECO:0000313" key="9">
    <source>
        <dbReference type="EMBL" id="GAQ43387.1"/>
    </source>
</evidence>
<dbReference type="EMBL" id="BCMY01000009">
    <property type="protein sequence ID" value="GAQ43387.1"/>
    <property type="molecule type" value="Genomic_DNA"/>
</dbReference>
<evidence type="ECO:0000256" key="6">
    <source>
        <dbReference type="SAM" id="MobiDB-lite"/>
    </source>
</evidence>
<feature type="domain" description="EF-hand" evidence="8">
    <location>
        <begin position="433"/>
        <end position="468"/>
    </location>
</feature>
<dbReference type="InterPro" id="IPR002048">
    <property type="entry name" value="EF_hand_dom"/>
</dbReference>
<dbReference type="Gene3D" id="2.30.30.60">
    <property type="match status" value="1"/>
</dbReference>
<sequence length="958" mass="106647">MPFSKFMSGRPGITEKRLSAHRFQQLPDMAPDNMMNPNDVTIDIPLNPVPSRNQTGARKTSSNVGGSPNPYQPPGDDKGIDGEKEGLVAPNPGMRRRIDEGTGRSLEDPEDGTVTRMGRFYQAILNYSVLTRYFIYVAPLAILLAIPIIVGATVAQDATIGGVTLPWFWFWIEIVWISLWLCKLAAKLLPYIFQTLIGFVSSGTRKYALILRKLEMPIATVLWCVVCLVTFLPVMTQNPHQQAKGDTSTKSWEKSIKNILFALFVCSLIFLAEKTMVHLISISYHRKQFDARIKESKRNVYLVALLFDASRHMFPMYCKEFQEEDAAISDSILRSAAVKTRSGSSSAPLRIIRGVGQNVHQFGNKVTAAFGDVAHELTGKQVFNPTSTRSVVTQALEHRRTSEALARRIWMSFVIEGRDALYFDDICEVLGAGMEAEAEECFHMLDRDGNGDISLEEMILAIGEVRRLRKSLNNSLHDVDQAIHVLDNLLLTVAGIIAILVFVSFVTSGFGTVIAAGATSLLSLSFVFSTTAQEVLGSCIFLFVKHPFDVGDRVEISDKPYFVERISLLFTVFRNVNDHRITQVPNVVLNTLWIDNFTRANAMHERLTVPVSFETTFSNVQLLQEEMESFVRDKDNCRDFQPEVTIDVVGLGDMDKMELSVLICHKSNWSNEAVRAARRSKFMCALISAVRKVPIRAPGASDDDDDKTEKDDNKSDAGHEDQTLPVRQVSIASEGMRRANTTAGVSYTESRSTGFDLGNSPQSLQRRGMGASSSYSEGLTAEHAARSQDGSRDGHEVDHYQTPVGSPGQERQLNVTYGLMTREPSTGRRKEGRTSQVEPEPEPQPVAAPRGDVPVLSEPVPPRHRQEAQPTLPQVAVPQPLAGAAMSQPPQQPPEYYNYPGQYYDPTEDPYDPNQPFELPSMHEQQTPDGREHHSTHLTETEPGRYVPRRPYEGAGNQ</sequence>
<dbReference type="VEuPathDB" id="FungiDB:An16g06390"/>
<name>A0A117E2E2_ASPNG</name>
<dbReference type="InterPro" id="IPR023408">
    <property type="entry name" value="MscS_beta-dom_sf"/>
</dbReference>
<feature type="compositionally biased region" description="Basic and acidic residues" evidence="6">
    <location>
        <begin position="707"/>
        <end position="722"/>
    </location>
</feature>
<dbReference type="GO" id="GO:0004674">
    <property type="term" value="F:protein serine/threonine kinase activity"/>
    <property type="evidence" value="ECO:0007669"/>
    <property type="project" value="UniProtKB-KW"/>
</dbReference>
<dbReference type="Proteomes" id="UP000068243">
    <property type="component" value="Unassembled WGS sequence"/>
</dbReference>
<comment type="subcellular location">
    <subcellularLocation>
        <location evidence="1">Membrane</location>
    </subcellularLocation>
</comment>
<dbReference type="GO" id="GO:0005262">
    <property type="term" value="F:calcium channel activity"/>
    <property type="evidence" value="ECO:0007669"/>
    <property type="project" value="TreeGrafter"/>
</dbReference>
<keyword evidence="9" id="KW-0808">Transferase</keyword>
<dbReference type="AlphaFoldDB" id="A0A117E2E2"/>
<dbReference type="GO" id="GO:0005509">
    <property type="term" value="F:calcium ion binding"/>
    <property type="evidence" value="ECO:0007669"/>
    <property type="project" value="InterPro"/>
</dbReference>
<protein>
    <submittedName>
        <fullName evidence="9">Serine/threonine protein kinase</fullName>
    </submittedName>
</protein>
<feature type="transmembrane region" description="Helical" evidence="7">
    <location>
        <begin position="489"/>
        <end position="515"/>
    </location>
</feature>
<dbReference type="OrthoDB" id="544685at2759"/>
<feature type="transmembrane region" description="Helical" evidence="7">
    <location>
        <begin position="167"/>
        <end position="193"/>
    </location>
</feature>
<keyword evidence="9" id="KW-0723">Serine/threonine-protein kinase</keyword>
<reference evidence="10" key="1">
    <citation type="journal article" date="2016" name="Genome Announc.">
        <title>Draft genome sequence of Aspergillus niger strain An76.</title>
        <authorList>
            <person name="Gong W."/>
            <person name="Cheng Z."/>
            <person name="Zhang H."/>
            <person name="Liu L."/>
            <person name="Gao P."/>
            <person name="Wang L."/>
        </authorList>
    </citation>
    <scope>NUCLEOTIDE SEQUENCE [LARGE SCALE GENOMIC DNA]</scope>
    <source>
        <strain evidence="10">An76</strain>
    </source>
</reference>
<evidence type="ECO:0000313" key="10">
    <source>
        <dbReference type="Proteomes" id="UP000068243"/>
    </source>
</evidence>
<dbReference type="PROSITE" id="PS50222">
    <property type="entry name" value="EF_HAND_2"/>
    <property type="match status" value="1"/>
</dbReference>
<keyword evidence="9" id="KW-0418">Kinase</keyword>
<gene>
    <name evidence="9" type="ORF">ABL_06048</name>
</gene>
<accession>A0A117E2E2</accession>
<dbReference type="OMA" id="HSMHDVD"/>
<dbReference type="Pfam" id="PF00924">
    <property type="entry name" value="MS_channel_2nd"/>
    <property type="match status" value="1"/>
</dbReference>
<feature type="transmembrane region" description="Helical" evidence="7">
    <location>
        <begin position="255"/>
        <end position="272"/>
    </location>
</feature>
<feature type="compositionally biased region" description="Basic and acidic residues" evidence="6">
    <location>
        <begin position="783"/>
        <end position="799"/>
    </location>
</feature>
<evidence type="ECO:0000256" key="5">
    <source>
        <dbReference type="ARBA" id="ARBA00023136"/>
    </source>
</evidence>
<dbReference type="GO" id="GO:0016020">
    <property type="term" value="C:membrane"/>
    <property type="evidence" value="ECO:0007669"/>
    <property type="project" value="UniProtKB-SubCell"/>
</dbReference>
<dbReference type="InterPro" id="IPR006685">
    <property type="entry name" value="MscS_channel_2nd"/>
</dbReference>